<sequence length="115" mass="13273">MADKYNDAQLSRKLGPYQLGRVENITAWLEWFLSTLNETFNDVLREIDQTILKSNYWRKIDQTKLTSEQVKVLNRMLDGGFEKGINTTQYHRAAKVSKPTATRHLATLVEQGCLV</sequence>
<dbReference type="Proteomes" id="UP000018857">
    <property type="component" value="Unassembled WGS sequence"/>
</dbReference>
<dbReference type="AlphaFoldDB" id="W1RQY0"/>
<accession>W1RQY0</accession>
<dbReference type="InterPro" id="IPR036388">
    <property type="entry name" value="WH-like_DNA-bd_sf"/>
</dbReference>
<evidence type="ECO:0000313" key="1">
    <source>
        <dbReference type="EMBL" id="ETI59556.1"/>
    </source>
</evidence>
<dbReference type="EMBL" id="AYOZ01000027">
    <property type="protein sequence ID" value="ETI59556.1"/>
    <property type="molecule type" value="Genomic_DNA"/>
</dbReference>
<dbReference type="RefSeq" id="WP_024024488.1">
    <property type="nucleotide sequence ID" value="NZ_AYOZ01000027.1"/>
</dbReference>
<comment type="caution">
    <text evidence="1">The sequence shown here is derived from an EMBL/GenBank/DDBJ whole genome shotgun (WGS) entry which is preliminary data.</text>
</comment>
<name>W1RQY0_9GAMM</name>
<keyword evidence="2" id="KW-1185">Reference proteome</keyword>
<evidence type="ECO:0000313" key="2">
    <source>
        <dbReference type="Proteomes" id="UP000018857"/>
    </source>
</evidence>
<protein>
    <recommendedName>
        <fullName evidence="3">Filamentation induced by cAMP protein Fic</fullName>
    </recommendedName>
</protein>
<reference evidence="1 2" key="1">
    <citation type="journal article" date="2014" name="Genome Announc.">
        <title>Draft Genome Sequence of Marinomonas sp. Strain D104, a Polycyclic Aromatic Hydrocarbon-Degrading Bacterium from the Deep-Sea Sediment of the Arctic Ocean.</title>
        <authorList>
            <person name="Dong C."/>
            <person name="Bai X."/>
            <person name="Lai Q."/>
            <person name="Xie Y."/>
            <person name="Chen X."/>
            <person name="Shao Z."/>
        </authorList>
    </citation>
    <scope>NUCLEOTIDE SEQUENCE [LARGE SCALE GENOMIC DNA]</scope>
    <source>
        <strain evidence="1 2">D104</strain>
    </source>
</reference>
<dbReference type="STRING" id="1208321.D104_12050"/>
<dbReference type="eggNOG" id="COG3177">
    <property type="taxonomic scope" value="Bacteria"/>
</dbReference>
<proteinExistence type="predicted"/>
<evidence type="ECO:0008006" key="3">
    <source>
        <dbReference type="Google" id="ProtNLM"/>
    </source>
</evidence>
<dbReference type="PATRIC" id="fig|1208321.3.peg.2397"/>
<organism evidence="1 2">
    <name type="scientific">Marinomonas profundimaris</name>
    <dbReference type="NCBI Taxonomy" id="1208321"/>
    <lineage>
        <taxon>Bacteria</taxon>
        <taxon>Pseudomonadati</taxon>
        <taxon>Pseudomonadota</taxon>
        <taxon>Gammaproteobacteria</taxon>
        <taxon>Oceanospirillales</taxon>
        <taxon>Oceanospirillaceae</taxon>
        <taxon>Marinomonas</taxon>
    </lineage>
</organism>
<dbReference type="Gene3D" id="1.10.10.10">
    <property type="entry name" value="Winged helix-like DNA-binding domain superfamily/Winged helix DNA-binding domain"/>
    <property type="match status" value="1"/>
</dbReference>
<gene>
    <name evidence="1" type="ORF">D104_12050</name>
</gene>